<dbReference type="PANTHER" id="PTHR42732">
    <property type="entry name" value="BETA-GALACTOSIDASE"/>
    <property type="match status" value="1"/>
</dbReference>
<dbReference type="SUPFAM" id="SSF51445">
    <property type="entry name" value="(Trans)glycosidases"/>
    <property type="match status" value="1"/>
</dbReference>
<dbReference type="SUPFAM" id="SSF49785">
    <property type="entry name" value="Galactose-binding domain-like"/>
    <property type="match status" value="1"/>
</dbReference>
<evidence type="ECO:0000313" key="8">
    <source>
        <dbReference type="Proteomes" id="UP000749293"/>
    </source>
</evidence>
<dbReference type="InterPro" id="IPR006102">
    <property type="entry name" value="Ig-like_GH2"/>
</dbReference>
<dbReference type="GO" id="GO:0005975">
    <property type="term" value="P:carbohydrate metabolic process"/>
    <property type="evidence" value="ECO:0007669"/>
    <property type="project" value="InterPro"/>
</dbReference>
<dbReference type="Gene3D" id="2.60.120.260">
    <property type="entry name" value="Galactose-binding domain-like"/>
    <property type="match status" value="1"/>
</dbReference>
<dbReference type="Gene3D" id="2.60.40.10">
    <property type="entry name" value="Immunoglobulins"/>
    <property type="match status" value="1"/>
</dbReference>
<protein>
    <submittedName>
        <fullName evidence="7">Beta-galactosidase/beta-glucuronidase</fullName>
    </submittedName>
</protein>
<proteinExistence type="inferred from homology"/>
<dbReference type="OrthoDB" id="408320at2759"/>
<reference evidence="7" key="1">
    <citation type="submission" date="2020-03" db="EMBL/GenBank/DDBJ databases">
        <title>Site-based positive gene gene selection in Geosmithia morbida across the United States reveals a broad range of putative effectors and factors for local host and environmental adapation.</title>
        <authorList>
            <person name="Onufrak A."/>
            <person name="Murdoch R.W."/>
            <person name="Gazis R."/>
            <person name="Huff M."/>
            <person name="Staton M."/>
            <person name="Klingeman W."/>
            <person name="Hadziabdic D."/>
        </authorList>
    </citation>
    <scope>NUCLEOTIDE SEQUENCE</scope>
    <source>
        <strain evidence="7">1262</strain>
    </source>
</reference>
<dbReference type="Pfam" id="PF00703">
    <property type="entry name" value="Glyco_hydro_2"/>
    <property type="match status" value="1"/>
</dbReference>
<dbReference type="Gene3D" id="3.20.20.80">
    <property type="entry name" value="Glycosidases"/>
    <property type="match status" value="1"/>
</dbReference>
<keyword evidence="2" id="KW-0378">Hydrolase</keyword>
<comment type="caution">
    <text evidence="7">The sequence shown here is derived from an EMBL/GenBank/DDBJ whole genome shotgun (WGS) entry which is preliminary data.</text>
</comment>
<accession>A0A9P4YUG0</accession>
<dbReference type="GeneID" id="55973287"/>
<dbReference type="PANTHER" id="PTHR42732:SF2">
    <property type="entry name" value="BETA-MANNOSIDASE"/>
    <property type="match status" value="1"/>
</dbReference>
<dbReference type="AlphaFoldDB" id="A0A9P4YUG0"/>
<name>A0A9P4YUG0_9HYPO</name>
<evidence type="ECO:0000259" key="6">
    <source>
        <dbReference type="Pfam" id="PF22666"/>
    </source>
</evidence>
<dbReference type="GO" id="GO:0004553">
    <property type="term" value="F:hydrolase activity, hydrolyzing O-glycosyl compounds"/>
    <property type="evidence" value="ECO:0007669"/>
    <property type="project" value="InterPro"/>
</dbReference>
<dbReference type="Pfam" id="PF02836">
    <property type="entry name" value="Glyco_hydro_2_C"/>
    <property type="match status" value="1"/>
</dbReference>
<dbReference type="InterPro" id="IPR013783">
    <property type="entry name" value="Ig-like_fold"/>
</dbReference>
<feature type="domain" description="Glycoside hydrolase family 2 immunoglobulin-like beta-sandwich" evidence="4">
    <location>
        <begin position="251"/>
        <end position="331"/>
    </location>
</feature>
<dbReference type="InterPro" id="IPR017853">
    <property type="entry name" value="GH"/>
</dbReference>
<dbReference type="InterPro" id="IPR008979">
    <property type="entry name" value="Galactose-bd-like_sf"/>
</dbReference>
<keyword evidence="3" id="KW-0326">Glycosidase</keyword>
<keyword evidence="8" id="KW-1185">Reference proteome</keyword>
<feature type="domain" description="Beta-mannosidase-like galactose-binding" evidence="6">
    <location>
        <begin position="127"/>
        <end position="207"/>
    </location>
</feature>
<dbReference type="Proteomes" id="UP000749293">
    <property type="component" value="Unassembled WGS sequence"/>
</dbReference>
<dbReference type="Pfam" id="PF22666">
    <property type="entry name" value="Glyco_hydro_2_N2"/>
    <property type="match status" value="1"/>
</dbReference>
<feature type="domain" description="Glycoside hydrolase family 2 catalytic" evidence="5">
    <location>
        <begin position="373"/>
        <end position="493"/>
    </location>
</feature>
<evidence type="ECO:0000259" key="5">
    <source>
        <dbReference type="Pfam" id="PF02836"/>
    </source>
</evidence>
<dbReference type="InterPro" id="IPR054593">
    <property type="entry name" value="Beta-mannosidase-like_N2"/>
</dbReference>
<evidence type="ECO:0000313" key="7">
    <source>
        <dbReference type="EMBL" id="KAF4122757.1"/>
    </source>
</evidence>
<dbReference type="InterPro" id="IPR006103">
    <property type="entry name" value="Glyco_hydro_2_cat"/>
</dbReference>
<evidence type="ECO:0000256" key="2">
    <source>
        <dbReference type="ARBA" id="ARBA00022801"/>
    </source>
</evidence>
<comment type="similarity">
    <text evidence="1">Belongs to the glycosyl hydrolase 2 family.</text>
</comment>
<dbReference type="EMBL" id="JAANYQ010000008">
    <property type="protein sequence ID" value="KAF4122757.1"/>
    <property type="molecule type" value="Genomic_DNA"/>
</dbReference>
<sequence length="646" mass="72868">MTPTLAGTSPPSPGTRPCETWYAYDIMLPSAAPALAGVLLLGTVVSAQVPYEVKKPPLDTDWTYSVGTDPWPEYPRPQMVREAWQSLNGLWTWRSASGDDEINTPPSGPLDYEVLVPSCIESGLSGLQVLDTRHMWYETTFEVPGDWEGQSVLLNFEAVDYRATVIINGNVKETHVGGYNRFAIDVTEDVSVGGQNTLLVFVHDPTDDEIVPVGKQTNNPSHIFYRPCSGIWQQVWIEAVPRDYIDRLDISATFDGEVTVNVVSSGQNSADVKVEIYDQDGSEIGSSEGTADEPFNFTVQGVREWWPDSPTLYNVTVTMGDDEVTSYTGFRTVSKGKVEGITRYLLNDEFVFQFGTLDQGYWPDGLYTPPNYEAMVWDLKLLKDLGFNMVRKHIKVEPDLFYRACDELGLMVIQDMPSLPPSSQPNAEEQAEFQRQLEIMIDQHKSFPSICTWVIYNEGWGQLTTLPAPEELLTQVVRDHDPSRLIDSVTGWRDHGFGDYHDNHKYASPQCGTPFWSRLNTPYDAERIGFQGEYGGIGHNVSIDHLWNVQAAIDSIPETYEMNEDLDSYNYRSSTLFRDIREQTERYACSGAVYTQTTDVEGEVNGLVTYDRRILRPYEAQWKEDIQSLYDAAESRGGRAYGDYRA</sequence>
<gene>
    <name evidence="7" type="ORF">GMORB2_7064</name>
</gene>
<evidence type="ECO:0000256" key="1">
    <source>
        <dbReference type="ARBA" id="ARBA00007401"/>
    </source>
</evidence>
<dbReference type="InterPro" id="IPR051913">
    <property type="entry name" value="GH2_Domain-Containing"/>
</dbReference>
<evidence type="ECO:0000256" key="3">
    <source>
        <dbReference type="ARBA" id="ARBA00023295"/>
    </source>
</evidence>
<dbReference type="RefSeq" id="XP_035321409.1">
    <property type="nucleotide sequence ID" value="XM_035469029.1"/>
</dbReference>
<evidence type="ECO:0000259" key="4">
    <source>
        <dbReference type="Pfam" id="PF00703"/>
    </source>
</evidence>
<organism evidence="7 8">
    <name type="scientific">Geosmithia morbida</name>
    <dbReference type="NCBI Taxonomy" id="1094350"/>
    <lineage>
        <taxon>Eukaryota</taxon>
        <taxon>Fungi</taxon>
        <taxon>Dikarya</taxon>
        <taxon>Ascomycota</taxon>
        <taxon>Pezizomycotina</taxon>
        <taxon>Sordariomycetes</taxon>
        <taxon>Hypocreomycetidae</taxon>
        <taxon>Hypocreales</taxon>
        <taxon>Bionectriaceae</taxon>
        <taxon>Geosmithia</taxon>
    </lineage>
</organism>
<dbReference type="InterPro" id="IPR036156">
    <property type="entry name" value="Beta-gal/glucu_dom_sf"/>
</dbReference>
<dbReference type="SUPFAM" id="SSF49303">
    <property type="entry name" value="beta-Galactosidase/glucuronidase domain"/>
    <property type="match status" value="1"/>
</dbReference>